<comment type="caution">
    <text evidence="2">The sequence shown here is derived from an EMBL/GenBank/DDBJ whole genome shotgun (WGS) entry which is preliminary data.</text>
</comment>
<dbReference type="AlphaFoldDB" id="K0RNF7"/>
<feature type="non-terminal residue" evidence="2">
    <location>
        <position position="177"/>
    </location>
</feature>
<accession>K0RNF7</accession>
<feature type="compositionally biased region" description="Polar residues" evidence="1">
    <location>
        <begin position="41"/>
        <end position="50"/>
    </location>
</feature>
<reference evidence="2 3" key="1">
    <citation type="journal article" date="2012" name="Genome Biol.">
        <title>Genome and low-iron response of an oceanic diatom adapted to chronic iron limitation.</title>
        <authorList>
            <person name="Lommer M."/>
            <person name="Specht M."/>
            <person name="Roy A.S."/>
            <person name="Kraemer L."/>
            <person name="Andreson R."/>
            <person name="Gutowska M.A."/>
            <person name="Wolf J."/>
            <person name="Bergner S.V."/>
            <person name="Schilhabel M.B."/>
            <person name="Klostermeier U.C."/>
            <person name="Beiko R.G."/>
            <person name="Rosenstiel P."/>
            <person name="Hippler M."/>
            <person name="Laroche J."/>
        </authorList>
    </citation>
    <scope>NUCLEOTIDE SEQUENCE [LARGE SCALE GENOMIC DNA]</scope>
    <source>
        <strain evidence="2 3">CCMP1005</strain>
    </source>
</reference>
<feature type="region of interest" description="Disordered" evidence="1">
    <location>
        <begin position="31"/>
        <end position="84"/>
    </location>
</feature>
<feature type="region of interest" description="Disordered" evidence="1">
    <location>
        <begin position="143"/>
        <end position="177"/>
    </location>
</feature>
<sequence>MLRARRKEDDYLSWCRATSAGVAVGLSRFRSPRTREGGRCLSSTSKIQQITEKKPAGEAGGASDAPSYPPPPRGREPPSSRGGRKLFAETITITESHEVPRITTLSWCASQVWLGGALRIEVRRSDIKSRLGFRNQRWRNLLGGNKEKGRDSDADVKDKLKAESGETFPALSQEEVE</sequence>
<name>K0RNF7_THAOC</name>
<proteinExistence type="predicted"/>
<organism evidence="2 3">
    <name type="scientific">Thalassiosira oceanica</name>
    <name type="common">Marine diatom</name>
    <dbReference type="NCBI Taxonomy" id="159749"/>
    <lineage>
        <taxon>Eukaryota</taxon>
        <taxon>Sar</taxon>
        <taxon>Stramenopiles</taxon>
        <taxon>Ochrophyta</taxon>
        <taxon>Bacillariophyta</taxon>
        <taxon>Coscinodiscophyceae</taxon>
        <taxon>Thalassiosirophycidae</taxon>
        <taxon>Thalassiosirales</taxon>
        <taxon>Thalassiosiraceae</taxon>
        <taxon>Thalassiosira</taxon>
    </lineage>
</organism>
<gene>
    <name evidence="2" type="ORF">THAOC_30570</name>
</gene>
<keyword evidence="3" id="KW-1185">Reference proteome</keyword>
<evidence type="ECO:0000313" key="3">
    <source>
        <dbReference type="Proteomes" id="UP000266841"/>
    </source>
</evidence>
<protein>
    <submittedName>
        <fullName evidence="2">Uncharacterized protein</fullName>
    </submittedName>
</protein>
<evidence type="ECO:0000256" key="1">
    <source>
        <dbReference type="SAM" id="MobiDB-lite"/>
    </source>
</evidence>
<dbReference type="EMBL" id="AGNL01043647">
    <property type="protein sequence ID" value="EJK50456.1"/>
    <property type="molecule type" value="Genomic_DNA"/>
</dbReference>
<evidence type="ECO:0000313" key="2">
    <source>
        <dbReference type="EMBL" id="EJK50456.1"/>
    </source>
</evidence>
<feature type="compositionally biased region" description="Basic and acidic residues" evidence="1">
    <location>
        <begin position="145"/>
        <end position="164"/>
    </location>
</feature>
<dbReference type="Proteomes" id="UP000266841">
    <property type="component" value="Unassembled WGS sequence"/>
</dbReference>